<feature type="transmembrane region" description="Helical" evidence="11">
    <location>
        <begin position="71"/>
        <end position="94"/>
    </location>
</feature>
<organism evidence="13 14">
    <name type="scientific">Strigomonas culicis</name>
    <dbReference type="NCBI Taxonomy" id="28005"/>
    <lineage>
        <taxon>Eukaryota</taxon>
        <taxon>Discoba</taxon>
        <taxon>Euglenozoa</taxon>
        <taxon>Kinetoplastea</taxon>
        <taxon>Metakinetoplastina</taxon>
        <taxon>Trypanosomatida</taxon>
        <taxon>Trypanosomatidae</taxon>
        <taxon>Strigomonadinae</taxon>
        <taxon>Strigomonas</taxon>
    </lineage>
</organism>
<keyword evidence="3" id="KW-0813">Transport</keyword>
<keyword evidence="4" id="KW-0349">Heme</keyword>
<evidence type="ECO:0000256" key="5">
    <source>
        <dbReference type="ARBA" id="ARBA00022692"/>
    </source>
</evidence>
<proteinExistence type="predicted"/>
<dbReference type="Pfam" id="PF03188">
    <property type="entry name" value="Cytochrom_B561"/>
    <property type="match status" value="1"/>
</dbReference>
<protein>
    <submittedName>
        <fullName evidence="13">Ferric reductase transmembrane protein-like protein</fullName>
    </submittedName>
</protein>
<evidence type="ECO:0000256" key="6">
    <source>
        <dbReference type="ARBA" id="ARBA00022723"/>
    </source>
</evidence>
<keyword evidence="8 11" id="KW-1133">Transmembrane helix</keyword>
<evidence type="ECO:0000313" key="14">
    <source>
        <dbReference type="Proteomes" id="UP000015354"/>
    </source>
</evidence>
<evidence type="ECO:0000256" key="2">
    <source>
        <dbReference type="ARBA" id="ARBA00004141"/>
    </source>
</evidence>
<evidence type="ECO:0000256" key="1">
    <source>
        <dbReference type="ARBA" id="ARBA00001970"/>
    </source>
</evidence>
<dbReference type="GO" id="GO:0140575">
    <property type="term" value="F:transmembrane monodehydroascorbate reductase activity"/>
    <property type="evidence" value="ECO:0007669"/>
    <property type="project" value="InterPro"/>
</dbReference>
<dbReference type="Proteomes" id="UP000015354">
    <property type="component" value="Unassembled WGS sequence"/>
</dbReference>
<keyword evidence="14" id="KW-1185">Reference proteome</keyword>
<dbReference type="GO" id="GO:0016020">
    <property type="term" value="C:membrane"/>
    <property type="evidence" value="ECO:0007669"/>
    <property type="project" value="UniProtKB-SubCell"/>
</dbReference>
<feature type="transmembrane region" description="Helical" evidence="11">
    <location>
        <begin position="32"/>
        <end position="51"/>
    </location>
</feature>
<evidence type="ECO:0000259" key="12">
    <source>
        <dbReference type="Pfam" id="PF03188"/>
    </source>
</evidence>
<evidence type="ECO:0000256" key="3">
    <source>
        <dbReference type="ARBA" id="ARBA00022448"/>
    </source>
</evidence>
<evidence type="ECO:0000256" key="10">
    <source>
        <dbReference type="ARBA" id="ARBA00023136"/>
    </source>
</evidence>
<keyword evidence="7" id="KW-0249">Electron transport</keyword>
<dbReference type="AlphaFoldDB" id="S9USW0"/>
<keyword evidence="6" id="KW-0479">Metal-binding</keyword>
<dbReference type="OrthoDB" id="261545at2759"/>
<comment type="subcellular location">
    <subcellularLocation>
        <location evidence="2">Membrane</location>
        <topology evidence="2">Multi-pass membrane protein</topology>
    </subcellularLocation>
</comment>
<dbReference type="PANTHER" id="PTHR15422">
    <property type="entry name" value="OS05G0565100 PROTEIN"/>
    <property type="match status" value="1"/>
</dbReference>
<dbReference type="PANTHER" id="PTHR15422:SF45">
    <property type="entry name" value="CYTOCHROME B561 DOMAIN-CONTAINING PROTEIN"/>
    <property type="match status" value="1"/>
</dbReference>
<dbReference type="EMBL" id="ATMH01003120">
    <property type="protein sequence ID" value="EPY31904.1"/>
    <property type="molecule type" value="Genomic_DNA"/>
</dbReference>
<comment type="cofactor">
    <cofactor evidence="1">
        <name>heme b</name>
        <dbReference type="ChEBI" id="CHEBI:60344"/>
    </cofactor>
</comment>
<evidence type="ECO:0000256" key="4">
    <source>
        <dbReference type="ARBA" id="ARBA00022617"/>
    </source>
</evidence>
<dbReference type="InterPro" id="IPR006593">
    <property type="entry name" value="Cyt_b561/ferric_Rdtase_TM"/>
</dbReference>
<accession>S9USW0</accession>
<keyword evidence="9" id="KW-0408">Iron</keyword>
<comment type="caution">
    <text evidence="13">The sequence shown here is derived from an EMBL/GenBank/DDBJ whole genome shotgun (WGS) entry which is preliminary data.</text>
</comment>
<reference evidence="13 14" key="1">
    <citation type="journal article" date="2013" name="PLoS ONE">
        <title>Predicting the Proteins of Angomonas deanei, Strigomonas culicis and Their Respective Endosymbionts Reveals New Aspects of the Trypanosomatidae Family.</title>
        <authorList>
            <person name="Motta M.C."/>
            <person name="Martins A.C."/>
            <person name="de Souza S.S."/>
            <person name="Catta-Preta C.M."/>
            <person name="Silva R."/>
            <person name="Klein C.C."/>
            <person name="de Almeida L.G."/>
            <person name="de Lima Cunha O."/>
            <person name="Ciapina L.P."/>
            <person name="Brocchi M."/>
            <person name="Colabardini A.C."/>
            <person name="de Araujo Lima B."/>
            <person name="Machado C.R."/>
            <person name="de Almeida Soares C.M."/>
            <person name="Probst C.M."/>
            <person name="de Menezes C.B."/>
            <person name="Thompson C.E."/>
            <person name="Bartholomeu D.C."/>
            <person name="Gradia D.F."/>
            <person name="Pavoni D.P."/>
            <person name="Grisard E.C."/>
            <person name="Fantinatti-Garboggini F."/>
            <person name="Marchini F.K."/>
            <person name="Rodrigues-Luiz G.F."/>
            <person name="Wagner G."/>
            <person name="Goldman G.H."/>
            <person name="Fietto J.L."/>
            <person name="Elias M.C."/>
            <person name="Goldman M.H."/>
            <person name="Sagot M.F."/>
            <person name="Pereira M."/>
            <person name="Stoco P.H."/>
            <person name="de Mendonca-Neto R.P."/>
            <person name="Teixeira S.M."/>
            <person name="Maciel T.E."/>
            <person name="de Oliveira Mendes T.A."/>
            <person name="Urmenyi T.P."/>
            <person name="de Souza W."/>
            <person name="Schenkman S."/>
            <person name="de Vasconcelos A.T."/>
        </authorList>
    </citation>
    <scope>NUCLEOTIDE SEQUENCE [LARGE SCALE GENOMIC DNA]</scope>
</reference>
<sequence length="159" mass="17160">MSAAVLMALPEILNTVANMRSKRDALPQEERVLRHQLATFVLEVLIGVGFYAAYSSKHGEGHAHFTSQHGILGGLCGVCVVAEVCLGVTLRFVLDAKSPSRPLVKQLHGLFSVLITVTSMLCFLGGMMFTEYAQANVPWIVRQLTMLGALSAVVGAYMP</sequence>
<evidence type="ECO:0000256" key="7">
    <source>
        <dbReference type="ARBA" id="ARBA00022982"/>
    </source>
</evidence>
<evidence type="ECO:0000256" key="11">
    <source>
        <dbReference type="SAM" id="Phobius"/>
    </source>
</evidence>
<feature type="transmembrane region" description="Helical" evidence="11">
    <location>
        <begin position="106"/>
        <end position="127"/>
    </location>
</feature>
<dbReference type="GO" id="GO:0046872">
    <property type="term" value="F:metal ion binding"/>
    <property type="evidence" value="ECO:0007669"/>
    <property type="project" value="UniProtKB-KW"/>
</dbReference>
<evidence type="ECO:0000256" key="8">
    <source>
        <dbReference type="ARBA" id="ARBA00022989"/>
    </source>
</evidence>
<evidence type="ECO:0000313" key="13">
    <source>
        <dbReference type="EMBL" id="EPY31904.1"/>
    </source>
</evidence>
<feature type="domain" description="Cytochrome b561" evidence="12">
    <location>
        <begin position="29"/>
        <end position="129"/>
    </location>
</feature>
<evidence type="ECO:0000256" key="9">
    <source>
        <dbReference type="ARBA" id="ARBA00023004"/>
    </source>
</evidence>
<keyword evidence="5 11" id="KW-0812">Transmembrane</keyword>
<keyword evidence="10 11" id="KW-0472">Membrane</keyword>
<name>S9USW0_9TRYP</name>
<feature type="transmembrane region" description="Helical" evidence="11">
    <location>
        <begin position="139"/>
        <end position="158"/>
    </location>
</feature>
<gene>
    <name evidence="13" type="ORF">STCU_03120</name>
</gene>
<dbReference type="InterPro" id="IPR045150">
    <property type="entry name" value="CYB561D1/2"/>
</dbReference>
<dbReference type="Gene3D" id="1.20.120.1770">
    <property type="match status" value="1"/>
</dbReference>